<keyword evidence="8" id="KW-1185">Reference proteome</keyword>
<protein>
    <recommendedName>
        <fullName evidence="9">Tetraspanin</fullName>
    </recommendedName>
</protein>
<comment type="similarity">
    <text evidence="2">Belongs to the tetraspanin (TM4SF) family.</text>
</comment>
<evidence type="ECO:0000256" key="5">
    <source>
        <dbReference type="ARBA" id="ARBA00023136"/>
    </source>
</evidence>
<evidence type="ECO:0000313" key="8">
    <source>
        <dbReference type="Proteomes" id="UP001208570"/>
    </source>
</evidence>
<dbReference type="PRINTS" id="PR00259">
    <property type="entry name" value="TMFOUR"/>
</dbReference>
<evidence type="ECO:0008006" key="9">
    <source>
        <dbReference type="Google" id="ProtNLM"/>
    </source>
</evidence>
<dbReference type="GO" id="GO:0005886">
    <property type="term" value="C:plasma membrane"/>
    <property type="evidence" value="ECO:0007669"/>
    <property type="project" value="TreeGrafter"/>
</dbReference>
<reference evidence="7" key="1">
    <citation type="journal article" date="2023" name="Mol. Biol. Evol.">
        <title>Third-Generation Sequencing Reveals the Adaptive Role of the Epigenome in Three Deep-Sea Polychaetes.</title>
        <authorList>
            <person name="Perez M."/>
            <person name="Aroh O."/>
            <person name="Sun Y."/>
            <person name="Lan Y."/>
            <person name="Juniper S.K."/>
            <person name="Young C.R."/>
            <person name="Angers B."/>
            <person name="Qian P.Y."/>
        </authorList>
    </citation>
    <scope>NUCLEOTIDE SEQUENCE</scope>
    <source>
        <strain evidence="7">P08H-3</strain>
    </source>
</reference>
<proteinExistence type="inferred from homology"/>
<organism evidence="7 8">
    <name type="scientific">Paralvinella palmiformis</name>
    <dbReference type="NCBI Taxonomy" id="53620"/>
    <lineage>
        <taxon>Eukaryota</taxon>
        <taxon>Metazoa</taxon>
        <taxon>Spiralia</taxon>
        <taxon>Lophotrochozoa</taxon>
        <taxon>Annelida</taxon>
        <taxon>Polychaeta</taxon>
        <taxon>Sedentaria</taxon>
        <taxon>Canalipalpata</taxon>
        <taxon>Terebellida</taxon>
        <taxon>Terebelliformia</taxon>
        <taxon>Alvinellidae</taxon>
        <taxon>Paralvinella</taxon>
    </lineage>
</organism>
<gene>
    <name evidence="7" type="ORF">LSH36_304g01029</name>
</gene>
<dbReference type="Pfam" id="PF00335">
    <property type="entry name" value="Tetraspanin"/>
    <property type="match status" value="1"/>
</dbReference>
<keyword evidence="5 6" id="KW-0472">Membrane</keyword>
<evidence type="ECO:0000256" key="4">
    <source>
        <dbReference type="ARBA" id="ARBA00022989"/>
    </source>
</evidence>
<evidence type="ECO:0000256" key="2">
    <source>
        <dbReference type="ARBA" id="ARBA00006840"/>
    </source>
</evidence>
<dbReference type="EMBL" id="JAODUP010000304">
    <property type="protein sequence ID" value="KAK2153193.1"/>
    <property type="molecule type" value="Genomic_DNA"/>
</dbReference>
<sequence>MSCGATCAKFLLQFFNFVFWLTGCVLLGVSIWILVDNDAWKLLHVATLGSSEDLVRSAAITLCVVGSVVFFIAFLGCCGAMKESVCMLNTVVPDTCCVLVDEKATDHKPTNRTACNIAAQTHSTDGIYYHYQIFMIVLAFCLVCEVRNKGVLA</sequence>
<feature type="transmembrane region" description="Helical" evidence="6">
    <location>
        <begin position="55"/>
        <end position="78"/>
    </location>
</feature>
<dbReference type="InterPro" id="IPR018503">
    <property type="entry name" value="Tetraspanin_CS"/>
</dbReference>
<dbReference type="PANTHER" id="PTHR19282:SF519">
    <property type="entry name" value="TETRASPANIN"/>
    <property type="match status" value="1"/>
</dbReference>
<dbReference type="InterPro" id="IPR018499">
    <property type="entry name" value="Tetraspanin/Peripherin"/>
</dbReference>
<comment type="subcellular location">
    <subcellularLocation>
        <location evidence="1">Membrane</location>
        <topology evidence="1">Multi-pass membrane protein</topology>
    </subcellularLocation>
</comment>
<dbReference type="PROSITE" id="PS00421">
    <property type="entry name" value="TM4_1"/>
    <property type="match status" value="1"/>
</dbReference>
<comment type="caution">
    <text evidence="7">The sequence shown here is derived from an EMBL/GenBank/DDBJ whole genome shotgun (WGS) entry which is preliminary data.</text>
</comment>
<feature type="transmembrane region" description="Helical" evidence="6">
    <location>
        <begin position="12"/>
        <end position="35"/>
    </location>
</feature>
<evidence type="ECO:0000256" key="3">
    <source>
        <dbReference type="ARBA" id="ARBA00022692"/>
    </source>
</evidence>
<evidence type="ECO:0000256" key="1">
    <source>
        <dbReference type="ARBA" id="ARBA00004141"/>
    </source>
</evidence>
<keyword evidence="3 6" id="KW-0812">Transmembrane</keyword>
<evidence type="ECO:0000256" key="6">
    <source>
        <dbReference type="SAM" id="Phobius"/>
    </source>
</evidence>
<dbReference type="Proteomes" id="UP001208570">
    <property type="component" value="Unassembled WGS sequence"/>
</dbReference>
<keyword evidence="4 6" id="KW-1133">Transmembrane helix</keyword>
<dbReference type="PANTHER" id="PTHR19282">
    <property type="entry name" value="TETRASPANIN"/>
    <property type="match status" value="1"/>
</dbReference>
<evidence type="ECO:0000313" key="7">
    <source>
        <dbReference type="EMBL" id="KAK2153193.1"/>
    </source>
</evidence>
<accession>A0AAD9JIA3</accession>
<dbReference type="AlphaFoldDB" id="A0AAD9JIA3"/>
<name>A0AAD9JIA3_9ANNE</name>